<dbReference type="STRING" id="318479.A0A0N4U101"/>
<evidence type="ECO:0000256" key="2">
    <source>
        <dbReference type="ARBA" id="ARBA00022723"/>
    </source>
</evidence>
<evidence type="ECO:0000313" key="8">
    <source>
        <dbReference type="WBParaSite" id="DME_0000025201-mRNA-1"/>
    </source>
</evidence>
<accession>A0A0N4U101</accession>
<dbReference type="Proteomes" id="UP000038040">
    <property type="component" value="Unplaced"/>
</dbReference>
<name>A0A0N4U101_DRAME</name>
<reference evidence="8" key="1">
    <citation type="submission" date="2017-02" db="UniProtKB">
        <authorList>
            <consortium name="WormBaseParasite"/>
        </authorList>
    </citation>
    <scope>IDENTIFICATION</scope>
</reference>
<dbReference type="SUPFAM" id="SSF140959">
    <property type="entry name" value="Indolic compounds 2,3-dioxygenase-like"/>
    <property type="match status" value="1"/>
</dbReference>
<feature type="binding site" description="proximal binding residue" evidence="4">
    <location>
        <position position="330"/>
    </location>
    <ligand>
        <name>heme b</name>
        <dbReference type="ChEBI" id="CHEBI:60344"/>
    </ligand>
    <ligandPart>
        <name>Fe</name>
        <dbReference type="ChEBI" id="CHEBI:18248"/>
    </ligandPart>
</feature>
<organism evidence="6 8">
    <name type="scientific">Dracunculus medinensis</name>
    <name type="common">Guinea worm</name>
    <dbReference type="NCBI Taxonomy" id="318479"/>
    <lineage>
        <taxon>Eukaryota</taxon>
        <taxon>Metazoa</taxon>
        <taxon>Ecdysozoa</taxon>
        <taxon>Nematoda</taxon>
        <taxon>Chromadorea</taxon>
        <taxon>Rhabditida</taxon>
        <taxon>Spirurina</taxon>
        <taxon>Dracunculoidea</taxon>
        <taxon>Dracunculidae</taxon>
        <taxon>Dracunculus</taxon>
    </lineage>
</organism>
<dbReference type="PANTHER" id="PTHR28657">
    <property type="entry name" value="INDOLEAMINE 2,3-DIOXYGENASE"/>
    <property type="match status" value="1"/>
</dbReference>
<evidence type="ECO:0000313" key="5">
    <source>
        <dbReference type="EMBL" id="VDN54639.1"/>
    </source>
</evidence>
<dbReference type="InterPro" id="IPR000898">
    <property type="entry name" value="Indolamine_dOase"/>
</dbReference>
<dbReference type="GO" id="GO:0033754">
    <property type="term" value="F:indoleamine 2,3-dioxygenase activity"/>
    <property type="evidence" value="ECO:0007669"/>
    <property type="project" value="TreeGrafter"/>
</dbReference>
<sequence length="336" mass="38620">MSENDMVDPEIKNLLDRFGIDHEFGFLLKDPLIKLSEKYHLWHELVDDLPQLIQCKNFDQKIKNLPLIDTNQIRTYRELRLAHLLLSTIASGYIWADGPQKPKLLLPKQIAIPLYEVSQAVGLKPIICHASACLANYQTVNQISGHQRFKADDMKLIAARFIKHRGNEWFFLVAAQVCYIYLVEYELAPAHIAILIACHHLKLSENTLITIRNSLLNASDTMKRMNENLPPEVFYRDLRVFLSGVELEPQQLSGASAAQSSSLHLIDAFLGIKHSGSEAIFLAEQCAYMPKEHCDFIEWVRLRRAQIMDFRHDKYYNEAIDALKLIRSQHFALVSL</sequence>
<proteinExistence type="inferred from homology"/>
<dbReference type="GO" id="GO:0019441">
    <property type="term" value="P:L-tryptophan catabolic process to kynurenine"/>
    <property type="evidence" value="ECO:0007669"/>
    <property type="project" value="InterPro"/>
</dbReference>
<dbReference type="GO" id="GO:0034354">
    <property type="term" value="P:'de novo' NAD+ biosynthetic process from L-tryptophan"/>
    <property type="evidence" value="ECO:0007669"/>
    <property type="project" value="TreeGrafter"/>
</dbReference>
<dbReference type="Proteomes" id="UP000274756">
    <property type="component" value="Unassembled WGS sequence"/>
</dbReference>
<dbReference type="GO" id="GO:0004833">
    <property type="term" value="F:L-tryptophan 2,3-dioxygenase activity"/>
    <property type="evidence" value="ECO:0007669"/>
    <property type="project" value="TreeGrafter"/>
</dbReference>
<dbReference type="OrthoDB" id="10262710at2759"/>
<evidence type="ECO:0000256" key="3">
    <source>
        <dbReference type="ARBA" id="ARBA00023004"/>
    </source>
</evidence>
<keyword evidence="4" id="KW-0349">Heme</keyword>
<dbReference type="EMBL" id="UYYG01001150">
    <property type="protein sequence ID" value="VDN54639.1"/>
    <property type="molecule type" value="Genomic_DNA"/>
</dbReference>
<gene>
    <name evidence="5" type="ORF">DME_LOCUS4612</name>
</gene>
<dbReference type="GO" id="GO:0005737">
    <property type="term" value="C:cytoplasm"/>
    <property type="evidence" value="ECO:0007669"/>
    <property type="project" value="TreeGrafter"/>
</dbReference>
<evidence type="ECO:0000256" key="4">
    <source>
        <dbReference type="PIRSR" id="PIRSR600898-1"/>
    </source>
</evidence>
<evidence type="ECO:0000256" key="1">
    <source>
        <dbReference type="ARBA" id="ARBA00007119"/>
    </source>
</evidence>
<keyword evidence="3 4" id="KW-0408">Iron</keyword>
<evidence type="ECO:0000313" key="6">
    <source>
        <dbReference type="Proteomes" id="UP000038040"/>
    </source>
</evidence>
<reference evidence="5 7" key="2">
    <citation type="submission" date="2018-11" db="EMBL/GenBank/DDBJ databases">
        <authorList>
            <consortium name="Pathogen Informatics"/>
        </authorList>
    </citation>
    <scope>NUCLEOTIDE SEQUENCE [LARGE SCALE GENOMIC DNA]</scope>
</reference>
<keyword evidence="7" id="KW-1185">Reference proteome</keyword>
<dbReference type="InterPro" id="IPR037217">
    <property type="entry name" value="Trp/Indoleamine_2_3_dOase-like"/>
</dbReference>
<dbReference type="GO" id="GO:0046872">
    <property type="term" value="F:metal ion binding"/>
    <property type="evidence" value="ECO:0007669"/>
    <property type="project" value="UniProtKB-KW"/>
</dbReference>
<protein>
    <submittedName>
        <fullName evidence="8">HDOD domain-containing protein</fullName>
    </submittedName>
</protein>
<dbReference type="Pfam" id="PF01231">
    <property type="entry name" value="IDO"/>
    <property type="match status" value="1"/>
</dbReference>
<comment type="similarity">
    <text evidence="1">Belongs to the indoleamine 2,3-dioxygenase family.</text>
</comment>
<evidence type="ECO:0000313" key="7">
    <source>
        <dbReference type="Proteomes" id="UP000274756"/>
    </source>
</evidence>
<dbReference type="WBParaSite" id="DME_0000025201-mRNA-1">
    <property type="protein sequence ID" value="DME_0000025201-mRNA-1"/>
    <property type="gene ID" value="DME_0000025201"/>
</dbReference>
<keyword evidence="2 4" id="KW-0479">Metal-binding</keyword>
<dbReference type="AlphaFoldDB" id="A0A0N4U101"/>
<dbReference type="GO" id="GO:0020037">
    <property type="term" value="F:heme binding"/>
    <property type="evidence" value="ECO:0007669"/>
    <property type="project" value="InterPro"/>
</dbReference>
<dbReference type="PANTHER" id="PTHR28657:SF5">
    <property type="entry name" value="INDOLEAMINE 2,3-DIOXYGENASE"/>
    <property type="match status" value="1"/>
</dbReference>
<dbReference type="Gene3D" id="1.20.58.480">
    <property type="match status" value="1"/>
</dbReference>